<dbReference type="SUPFAM" id="SSF47413">
    <property type="entry name" value="lambda repressor-like DNA-binding domains"/>
    <property type="match status" value="1"/>
</dbReference>
<evidence type="ECO:0000313" key="2">
    <source>
        <dbReference type="EMBL" id="AHH98560.1"/>
    </source>
</evidence>
<name>W5WCS5_9PSEU</name>
<gene>
    <name evidence="2" type="ORF">KALB_5198</name>
</gene>
<sequence>MAREPEEIRELRRALGQRLNTFRQAACLTQGQLGKVLYCDRTAISKIEAAERAKDRSFWQRADEHLDANGALTAAYDVLERARLEHGRQEREAALAEVRSRAQQWRAQANEHAAVVQAGPVAGDVEEVAMAPLTRRELLRYGVAATVAPALAPAEAGASLPLPEPAVAPWASAIYGTVLNPGDAARRIVTECNAFDMASLEELHKLRRIADRAMAVSLTSDYAELTRSLPRLLGYAEAASISVPGNHQRVVLQVLSDIYAIAGWTLIKADSAVGAWTAAQRAVQLAEQAEDVLRVAAATRCLAEVHMRARNLGEATRVAFLATVHLDAAPREQRRTAISLRGASLLSAAAASARRGDRREAYASLKAAEVCATELGEDRTDLASVFGPTNVAIHRVAIAIELGDPGEAVRHIPAVRLDLVPESLGERKARYLIDVARTRAELKDDNGAVEALAHAELIAPDEVRNHRLTRQLVPQLLTTERQGSALRGLAARCSLLN</sequence>
<dbReference type="Gene3D" id="1.10.260.40">
    <property type="entry name" value="lambda repressor-like DNA-binding domains"/>
    <property type="match status" value="1"/>
</dbReference>
<keyword evidence="1" id="KW-0175">Coiled coil</keyword>
<dbReference type="AlphaFoldDB" id="W5WCS5"/>
<evidence type="ECO:0008006" key="4">
    <source>
        <dbReference type="Google" id="ProtNLM"/>
    </source>
</evidence>
<evidence type="ECO:0000313" key="3">
    <source>
        <dbReference type="Proteomes" id="UP000019225"/>
    </source>
</evidence>
<dbReference type="EMBL" id="CP007155">
    <property type="protein sequence ID" value="AHH98560.1"/>
    <property type="molecule type" value="Genomic_DNA"/>
</dbReference>
<evidence type="ECO:0000256" key="1">
    <source>
        <dbReference type="SAM" id="Coils"/>
    </source>
</evidence>
<accession>W5WCS5</accession>
<dbReference type="Proteomes" id="UP000019225">
    <property type="component" value="Chromosome"/>
</dbReference>
<dbReference type="eggNOG" id="COG1396">
    <property type="taxonomic scope" value="Bacteria"/>
</dbReference>
<proteinExistence type="predicted"/>
<dbReference type="InterPro" id="IPR010982">
    <property type="entry name" value="Lambda_DNA-bd_dom_sf"/>
</dbReference>
<reference evidence="2 3" key="1">
    <citation type="journal article" date="2014" name="BMC Genomics">
        <title>Complete genome sequence of producer of the glycopeptide antibiotic Aculeximycin Kutzneria albida DSM 43870T, a representative of minor genus of Pseudonocardiaceae.</title>
        <authorList>
            <person name="Rebets Y."/>
            <person name="Tokovenko B."/>
            <person name="Lushchyk I."/>
            <person name="Ruckert C."/>
            <person name="Zaburannyi N."/>
            <person name="Bechthold A."/>
            <person name="Kalinowski J."/>
            <person name="Luzhetskyy A."/>
        </authorList>
    </citation>
    <scope>NUCLEOTIDE SEQUENCE [LARGE SCALE GENOMIC DNA]</scope>
    <source>
        <strain evidence="2">DSM 43870</strain>
    </source>
</reference>
<feature type="coiled-coil region" evidence="1">
    <location>
        <begin position="79"/>
        <end position="108"/>
    </location>
</feature>
<protein>
    <recommendedName>
        <fullName evidence="4">HTH cro/C1-type domain-containing protein</fullName>
    </recommendedName>
</protein>
<dbReference type="STRING" id="1449976.KALB_5198"/>
<keyword evidence="3" id="KW-1185">Reference proteome</keyword>
<dbReference type="HOGENOM" id="CLU_033540_1_0_11"/>
<dbReference type="Pfam" id="PF13560">
    <property type="entry name" value="HTH_31"/>
    <property type="match status" value="1"/>
</dbReference>
<dbReference type="KEGG" id="kal:KALB_5198"/>
<dbReference type="RefSeq" id="WP_236650382.1">
    <property type="nucleotide sequence ID" value="NZ_CP007155.1"/>
</dbReference>
<organism evidence="2 3">
    <name type="scientific">Kutzneria albida DSM 43870</name>
    <dbReference type="NCBI Taxonomy" id="1449976"/>
    <lineage>
        <taxon>Bacteria</taxon>
        <taxon>Bacillati</taxon>
        <taxon>Actinomycetota</taxon>
        <taxon>Actinomycetes</taxon>
        <taxon>Pseudonocardiales</taxon>
        <taxon>Pseudonocardiaceae</taxon>
        <taxon>Kutzneria</taxon>
    </lineage>
</organism>
<dbReference type="GO" id="GO:0003677">
    <property type="term" value="F:DNA binding"/>
    <property type="evidence" value="ECO:0007669"/>
    <property type="project" value="InterPro"/>
</dbReference>